<dbReference type="AlphaFoldDB" id="A0A8J3EWX4"/>
<evidence type="ECO:0000313" key="1">
    <source>
        <dbReference type="EMBL" id="GGI12162.1"/>
    </source>
</evidence>
<protein>
    <submittedName>
        <fullName evidence="1">Uncharacterized protein</fullName>
    </submittedName>
</protein>
<keyword evidence="2" id="KW-1185">Reference proteome</keyword>
<comment type="caution">
    <text evidence="1">The sequence shown here is derived from an EMBL/GenBank/DDBJ whole genome shotgun (WGS) entry which is preliminary data.</text>
</comment>
<evidence type="ECO:0000313" key="2">
    <source>
        <dbReference type="Proteomes" id="UP000626244"/>
    </source>
</evidence>
<organism evidence="1 2">
    <name type="scientific">Gottfriedia solisilvae</name>
    <dbReference type="NCBI Taxonomy" id="1516104"/>
    <lineage>
        <taxon>Bacteria</taxon>
        <taxon>Bacillati</taxon>
        <taxon>Bacillota</taxon>
        <taxon>Bacilli</taxon>
        <taxon>Bacillales</taxon>
        <taxon>Bacillaceae</taxon>
        <taxon>Gottfriedia</taxon>
    </lineage>
</organism>
<sequence length="69" mass="8166">MKKYALQIKGIRALIDQQFFIILGKQQTMYRFDPPKCLISEKNPNVSFQLYHFTNILGKVTYNLLDLQK</sequence>
<name>A0A8J3EWX4_9BACI</name>
<proteinExistence type="predicted"/>
<dbReference type="EMBL" id="BMHB01000001">
    <property type="protein sequence ID" value="GGI12162.1"/>
    <property type="molecule type" value="Genomic_DNA"/>
</dbReference>
<gene>
    <name evidence="1" type="ORF">GCM10007380_11480</name>
</gene>
<accession>A0A8J3EWX4</accession>
<dbReference type="Proteomes" id="UP000626244">
    <property type="component" value="Unassembled WGS sequence"/>
</dbReference>
<reference evidence="2" key="1">
    <citation type="journal article" date="2019" name="Int. J. Syst. Evol. Microbiol.">
        <title>The Global Catalogue of Microorganisms (GCM) 10K type strain sequencing project: providing services to taxonomists for standard genome sequencing and annotation.</title>
        <authorList>
            <consortium name="The Broad Institute Genomics Platform"/>
            <consortium name="The Broad Institute Genome Sequencing Center for Infectious Disease"/>
            <person name="Wu L."/>
            <person name="Ma J."/>
        </authorList>
    </citation>
    <scope>NUCLEOTIDE SEQUENCE [LARGE SCALE GENOMIC DNA]</scope>
    <source>
        <strain evidence="2">CGMCC 1.14993</strain>
    </source>
</reference>